<evidence type="ECO:0000313" key="1">
    <source>
        <dbReference type="EMBL" id="KAI8555441.1"/>
    </source>
</evidence>
<keyword evidence="2" id="KW-1185">Reference proteome</keyword>
<evidence type="ECO:0000313" key="2">
    <source>
        <dbReference type="Proteomes" id="UP001062846"/>
    </source>
</evidence>
<sequence>MQKSSMWSSLVIFLSAHYVHGDWKETNEGKVYEDNGQMQDKHLLQLLSGIIQWVSPPDAIANAIECGKSESEMLDCCRALLAIATVTTPLVFDQLLKSIRRSLPADNTGLKLLPEGVNAAANLFALIVESELKTSAFIDESESEYLQASITGMDAREEAQKIPQKLWKSHILAGEGEGEMPLGFDKKVVLILSILGPVKLHTKRNKGVGRQRTRREGKALDPSRFRDLLSLQLLKHEDILLKSPIPFLVEEGRRKFALVFNRFYDLCGMIADKPSLYVLDTSGVLVPIVQDIEIGLKLALAGFITQSQILMLYVLALVLLIWE</sequence>
<organism evidence="1 2">
    <name type="scientific">Rhododendron molle</name>
    <name type="common">Chinese azalea</name>
    <name type="synonym">Azalea mollis</name>
    <dbReference type="NCBI Taxonomy" id="49168"/>
    <lineage>
        <taxon>Eukaryota</taxon>
        <taxon>Viridiplantae</taxon>
        <taxon>Streptophyta</taxon>
        <taxon>Embryophyta</taxon>
        <taxon>Tracheophyta</taxon>
        <taxon>Spermatophyta</taxon>
        <taxon>Magnoliopsida</taxon>
        <taxon>eudicotyledons</taxon>
        <taxon>Gunneridae</taxon>
        <taxon>Pentapetalae</taxon>
        <taxon>asterids</taxon>
        <taxon>Ericales</taxon>
        <taxon>Ericaceae</taxon>
        <taxon>Ericoideae</taxon>
        <taxon>Rhodoreae</taxon>
        <taxon>Rhododendron</taxon>
    </lineage>
</organism>
<protein>
    <submittedName>
        <fullName evidence="1">Uncharacterized protein</fullName>
    </submittedName>
</protein>
<reference evidence="1" key="1">
    <citation type="submission" date="2022-02" db="EMBL/GenBank/DDBJ databases">
        <title>Plant Genome Project.</title>
        <authorList>
            <person name="Zhang R.-G."/>
        </authorList>
    </citation>
    <scope>NUCLEOTIDE SEQUENCE</scope>
    <source>
        <strain evidence="1">AT1</strain>
    </source>
</reference>
<gene>
    <name evidence="1" type="ORF">RHMOL_Rhmol05G0174500</name>
</gene>
<dbReference type="EMBL" id="CM046392">
    <property type="protein sequence ID" value="KAI8555441.1"/>
    <property type="molecule type" value="Genomic_DNA"/>
</dbReference>
<proteinExistence type="predicted"/>
<dbReference type="Proteomes" id="UP001062846">
    <property type="component" value="Chromosome 5"/>
</dbReference>
<comment type="caution">
    <text evidence="1">The sequence shown here is derived from an EMBL/GenBank/DDBJ whole genome shotgun (WGS) entry which is preliminary data.</text>
</comment>
<accession>A0ACC0NR99</accession>
<name>A0ACC0NR99_RHOML</name>